<accession>A0A6N2LIG5</accession>
<reference evidence="1" key="1">
    <citation type="submission" date="2019-03" db="EMBL/GenBank/DDBJ databases">
        <authorList>
            <person name="Mank J."/>
            <person name="Almeida P."/>
        </authorList>
    </citation>
    <scope>NUCLEOTIDE SEQUENCE</scope>
    <source>
        <strain evidence="1">78183</strain>
    </source>
</reference>
<organism evidence="1">
    <name type="scientific">Salix viminalis</name>
    <name type="common">Common osier</name>
    <name type="synonym">Basket willow</name>
    <dbReference type="NCBI Taxonomy" id="40686"/>
    <lineage>
        <taxon>Eukaryota</taxon>
        <taxon>Viridiplantae</taxon>
        <taxon>Streptophyta</taxon>
        <taxon>Embryophyta</taxon>
        <taxon>Tracheophyta</taxon>
        <taxon>Spermatophyta</taxon>
        <taxon>Magnoliopsida</taxon>
        <taxon>eudicotyledons</taxon>
        <taxon>Gunneridae</taxon>
        <taxon>Pentapetalae</taxon>
        <taxon>rosids</taxon>
        <taxon>fabids</taxon>
        <taxon>Malpighiales</taxon>
        <taxon>Salicaceae</taxon>
        <taxon>Saliceae</taxon>
        <taxon>Salix</taxon>
    </lineage>
</organism>
<proteinExistence type="predicted"/>
<evidence type="ECO:0000313" key="1">
    <source>
        <dbReference type="EMBL" id="VFU40958.1"/>
    </source>
</evidence>
<gene>
    <name evidence="1" type="ORF">SVIM_LOCUS238829</name>
</gene>
<dbReference type="AlphaFoldDB" id="A0A6N2LIG5"/>
<name>A0A6N2LIG5_SALVM</name>
<sequence>MHITCTSALISIDTENASVQANPVSISPAADADSDATSIACSISQNLHNDREAVKDTGDDLQDEDQDIDQATTITKPMITAASINPS</sequence>
<protein>
    <submittedName>
        <fullName evidence="1">Uncharacterized protein</fullName>
    </submittedName>
</protein>
<dbReference type="EMBL" id="CAADRP010001554">
    <property type="protein sequence ID" value="VFU40958.1"/>
    <property type="molecule type" value="Genomic_DNA"/>
</dbReference>